<feature type="compositionally biased region" description="Basic and acidic residues" evidence="3">
    <location>
        <begin position="1"/>
        <end position="12"/>
    </location>
</feature>
<dbReference type="eggNOG" id="COG2161">
    <property type="taxonomic scope" value="Bacteria"/>
</dbReference>
<name>A0A081RK20_SPHCR</name>
<dbReference type="OrthoDB" id="7451784at2"/>
<dbReference type="Proteomes" id="UP000028411">
    <property type="component" value="Unassembled WGS sequence"/>
</dbReference>
<dbReference type="RefSeq" id="WP_013846870.1">
    <property type="nucleotide sequence ID" value="NZ_JFHR01000001.1"/>
</dbReference>
<feature type="region of interest" description="Disordered" evidence="3">
    <location>
        <begin position="1"/>
        <end position="23"/>
    </location>
</feature>
<comment type="function">
    <text evidence="2">Antitoxin component of a type II toxin-antitoxin (TA) system.</text>
</comment>
<dbReference type="Gene3D" id="3.40.1620.10">
    <property type="entry name" value="YefM-like domain"/>
    <property type="match status" value="1"/>
</dbReference>
<dbReference type="InterPro" id="IPR036165">
    <property type="entry name" value="YefM-like_sf"/>
</dbReference>
<protein>
    <recommendedName>
        <fullName evidence="2">Antitoxin</fullName>
    </recommendedName>
</protein>
<evidence type="ECO:0000256" key="1">
    <source>
        <dbReference type="ARBA" id="ARBA00009981"/>
    </source>
</evidence>
<dbReference type="SUPFAM" id="SSF143120">
    <property type="entry name" value="YefM-like"/>
    <property type="match status" value="1"/>
</dbReference>
<evidence type="ECO:0000256" key="2">
    <source>
        <dbReference type="RuleBase" id="RU362080"/>
    </source>
</evidence>
<accession>A0A081RK20</accession>
<dbReference type="NCBIfam" id="TIGR01552">
    <property type="entry name" value="phd_fam"/>
    <property type="match status" value="1"/>
</dbReference>
<evidence type="ECO:0000256" key="3">
    <source>
        <dbReference type="SAM" id="MobiDB-lite"/>
    </source>
</evidence>
<reference evidence="4 5" key="1">
    <citation type="submission" date="2014-02" db="EMBL/GenBank/DDBJ databases">
        <title>Whole genome sequence of Sphingobium chlorophenolicum NBRC 16172.</title>
        <authorList>
            <person name="Gan H.M."/>
            <person name="Gan H.Y."/>
            <person name="Chew T.H."/>
            <person name="Savka M.A."/>
        </authorList>
    </citation>
    <scope>NUCLEOTIDE SEQUENCE [LARGE SCALE GENOMIC DNA]</scope>
    <source>
        <strain evidence="4 5">NBRC 16172</strain>
    </source>
</reference>
<dbReference type="AlphaFoldDB" id="A0A081RK20"/>
<sequence>MTTPKRAGDGPARKGGSRLPPAARGWKLEDAKARFSEVVRLARSEGPQRVTVRGKDAVVIISADELERLLPPERKKPLVAFLEGLHLDGVDLTRERDSGRDIVL</sequence>
<organism evidence="4 5">
    <name type="scientific">Sphingobium chlorophenolicum</name>
    <dbReference type="NCBI Taxonomy" id="46429"/>
    <lineage>
        <taxon>Bacteria</taxon>
        <taxon>Pseudomonadati</taxon>
        <taxon>Pseudomonadota</taxon>
        <taxon>Alphaproteobacteria</taxon>
        <taxon>Sphingomonadales</taxon>
        <taxon>Sphingomonadaceae</taxon>
        <taxon>Sphingobium</taxon>
    </lineage>
</organism>
<dbReference type="EMBL" id="JFHR01000001">
    <property type="protein sequence ID" value="KEQ55543.1"/>
    <property type="molecule type" value="Genomic_DNA"/>
</dbReference>
<comment type="similarity">
    <text evidence="1 2">Belongs to the phD/YefM antitoxin family.</text>
</comment>
<dbReference type="PATRIC" id="fig|46429.4.peg.181"/>
<comment type="caution">
    <text evidence="4">The sequence shown here is derived from an EMBL/GenBank/DDBJ whole genome shotgun (WGS) entry which is preliminary data.</text>
</comment>
<dbReference type="InterPro" id="IPR006442">
    <property type="entry name" value="Antitoxin_Phd/YefM"/>
</dbReference>
<evidence type="ECO:0000313" key="4">
    <source>
        <dbReference type="EMBL" id="KEQ55543.1"/>
    </source>
</evidence>
<evidence type="ECO:0000313" key="5">
    <source>
        <dbReference type="Proteomes" id="UP000028411"/>
    </source>
</evidence>
<proteinExistence type="inferred from homology"/>
<dbReference type="Pfam" id="PF02604">
    <property type="entry name" value="PhdYeFM_antitox"/>
    <property type="match status" value="1"/>
</dbReference>
<gene>
    <name evidence="4" type="ORF">BV95_00182</name>
</gene>